<dbReference type="Proteomes" id="UP001422759">
    <property type="component" value="Unassembled WGS sequence"/>
</dbReference>
<evidence type="ECO:0000313" key="10">
    <source>
        <dbReference type="EMBL" id="GAA2152570.1"/>
    </source>
</evidence>
<feature type="transmembrane region" description="Helical" evidence="9">
    <location>
        <begin position="290"/>
        <end position="314"/>
    </location>
</feature>
<feature type="region of interest" description="Disordered" evidence="8">
    <location>
        <begin position="1"/>
        <end position="34"/>
    </location>
</feature>
<dbReference type="EMBL" id="BAAANT010000035">
    <property type="protein sequence ID" value="GAA2152570.1"/>
    <property type="molecule type" value="Genomic_DNA"/>
</dbReference>
<dbReference type="Pfam" id="PF01594">
    <property type="entry name" value="AI-2E_transport"/>
    <property type="match status" value="1"/>
</dbReference>
<evidence type="ECO:0000256" key="2">
    <source>
        <dbReference type="ARBA" id="ARBA00009773"/>
    </source>
</evidence>
<keyword evidence="4" id="KW-1003">Cell membrane</keyword>
<evidence type="ECO:0000256" key="1">
    <source>
        <dbReference type="ARBA" id="ARBA00004651"/>
    </source>
</evidence>
<evidence type="ECO:0000256" key="7">
    <source>
        <dbReference type="ARBA" id="ARBA00023136"/>
    </source>
</evidence>
<comment type="subcellular location">
    <subcellularLocation>
        <location evidence="1">Cell membrane</location>
        <topology evidence="1">Multi-pass membrane protein</topology>
    </subcellularLocation>
</comment>
<feature type="compositionally biased region" description="Basic residues" evidence="8">
    <location>
        <begin position="16"/>
        <end position="33"/>
    </location>
</feature>
<evidence type="ECO:0000256" key="8">
    <source>
        <dbReference type="SAM" id="MobiDB-lite"/>
    </source>
</evidence>
<feature type="transmembrane region" description="Helical" evidence="9">
    <location>
        <begin position="321"/>
        <end position="346"/>
    </location>
</feature>
<evidence type="ECO:0000256" key="6">
    <source>
        <dbReference type="ARBA" id="ARBA00022989"/>
    </source>
</evidence>
<keyword evidence="3" id="KW-0813">Transport</keyword>
<evidence type="ECO:0000313" key="11">
    <source>
        <dbReference type="Proteomes" id="UP001422759"/>
    </source>
</evidence>
<reference evidence="10 11" key="1">
    <citation type="journal article" date="2019" name="Int. J. Syst. Evol. Microbiol.">
        <title>The Global Catalogue of Microorganisms (GCM) 10K type strain sequencing project: providing services to taxonomists for standard genome sequencing and annotation.</title>
        <authorList>
            <consortium name="The Broad Institute Genomics Platform"/>
            <consortium name="The Broad Institute Genome Sequencing Center for Infectious Disease"/>
            <person name="Wu L."/>
            <person name="Ma J."/>
        </authorList>
    </citation>
    <scope>NUCLEOTIDE SEQUENCE [LARGE SCALE GENOMIC DNA]</scope>
    <source>
        <strain evidence="10 11">JCM 14560</strain>
    </source>
</reference>
<comment type="caution">
    <text evidence="10">The sequence shown here is derived from an EMBL/GenBank/DDBJ whole genome shotgun (WGS) entry which is preliminary data.</text>
</comment>
<dbReference type="InterPro" id="IPR002549">
    <property type="entry name" value="AI-2E-like"/>
</dbReference>
<protein>
    <recommendedName>
        <fullName evidence="12">AI-2E family transporter</fullName>
    </recommendedName>
</protein>
<feature type="transmembrane region" description="Helical" evidence="9">
    <location>
        <begin position="114"/>
        <end position="135"/>
    </location>
</feature>
<evidence type="ECO:0000256" key="5">
    <source>
        <dbReference type="ARBA" id="ARBA00022692"/>
    </source>
</evidence>
<feature type="transmembrane region" description="Helical" evidence="9">
    <location>
        <begin position="352"/>
        <end position="385"/>
    </location>
</feature>
<comment type="similarity">
    <text evidence="2">Belongs to the autoinducer-2 exporter (AI-2E) (TC 2.A.86) family.</text>
</comment>
<dbReference type="PANTHER" id="PTHR21716:SF53">
    <property type="entry name" value="PERMEASE PERM-RELATED"/>
    <property type="match status" value="1"/>
</dbReference>
<gene>
    <name evidence="10" type="ORF">GCM10009760_49340</name>
</gene>
<keyword evidence="7 9" id="KW-0472">Membrane</keyword>
<keyword evidence="6 9" id="KW-1133">Transmembrane helix</keyword>
<sequence length="394" mass="40837">MDGEPARRSGPAPGRRTARRAARPRAVPPRRHPSAALTVAAARPRPGGSRVPPGLQRAAGYAWRLLVVGAALYAVLVLLGRLVLPVVAVFAALVITAILRPAADLLGRVMPRTVAVLLTVLGALLLLAGLLSLVGETVAGEWSSLGHEFRGGLDRIERWLEGAPFHVRPSAVSDLQSKLGSFLSAHRSTLISTAVGEAGRVVEAVTGAALALFCSVFFIHSGSAMWRWGERQLPADARPVWGRAGRAAWRSFAGYTRGIMIVAASNAVLVGIALTVLGVPLALPLTVLEFFATLIPLIGSPIAMAVAAVVALAAKGPVTALIVLALIVVIGQIEGHLLHPIVMSWAVRIHPVVVALSVTAGGILAGVIGAAVALPLVSVLWAVVLELRADGDSA</sequence>
<keyword evidence="11" id="KW-1185">Reference proteome</keyword>
<keyword evidence="5 9" id="KW-0812">Transmembrane</keyword>
<feature type="transmembrane region" description="Helical" evidence="9">
    <location>
        <begin position="58"/>
        <end position="76"/>
    </location>
</feature>
<organism evidence="10 11">
    <name type="scientific">Kitasatospora kazusensis</name>
    <dbReference type="NCBI Taxonomy" id="407974"/>
    <lineage>
        <taxon>Bacteria</taxon>
        <taxon>Bacillati</taxon>
        <taxon>Actinomycetota</taxon>
        <taxon>Actinomycetes</taxon>
        <taxon>Kitasatosporales</taxon>
        <taxon>Streptomycetaceae</taxon>
        <taxon>Kitasatospora</taxon>
    </lineage>
</organism>
<accession>A0ABN3A2G0</accession>
<evidence type="ECO:0000256" key="9">
    <source>
        <dbReference type="SAM" id="Phobius"/>
    </source>
</evidence>
<dbReference type="PANTHER" id="PTHR21716">
    <property type="entry name" value="TRANSMEMBRANE PROTEIN"/>
    <property type="match status" value="1"/>
</dbReference>
<evidence type="ECO:0000256" key="4">
    <source>
        <dbReference type="ARBA" id="ARBA00022475"/>
    </source>
</evidence>
<evidence type="ECO:0000256" key="3">
    <source>
        <dbReference type="ARBA" id="ARBA00022448"/>
    </source>
</evidence>
<feature type="transmembrane region" description="Helical" evidence="9">
    <location>
        <begin position="259"/>
        <end position="284"/>
    </location>
</feature>
<evidence type="ECO:0008006" key="12">
    <source>
        <dbReference type="Google" id="ProtNLM"/>
    </source>
</evidence>
<proteinExistence type="inferred from homology"/>
<name>A0ABN3A2G0_9ACTN</name>